<feature type="transmembrane region" description="Helical" evidence="1">
    <location>
        <begin position="6"/>
        <end position="22"/>
    </location>
</feature>
<evidence type="ECO:0008006" key="4">
    <source>
        <dbReference type="Google" id="ProtNLM"/>
    </source>
</evidence>
<evidence type="ECO:0000313" key="3">
    <source>
        <dbReference type="Proteomes" id="UP000178583"/>
    </source>
</evidence>
<keyword evidence="1" id="KW-0472">Membrane</keyword>
<dbReference type="Proteomes" id="UP000178583">
    <property type="component" value="Unassembled WGS sequence"/>
</dbReference>
<keyword evidence="1" id="KW-1133">Transmembrane helix</keyword>
<evidence type="ECO:0000256" key="1">
    <source>
        <dbReference type="SAM" id="Phobius"/>
    </source>
</evidence>
<proteinExistence type="predicted"/>
<gene>
    <name evidence="2" type="ORF">A2215_00700</name>
</gene>
<sequence>MILSIIAIIALGIIAILGYLYFSNIDDREDKTESSKYLDQISNISFDYPASYRVVDDLVSKENEGVYVKSIQFSTRKEKVDLLPMQVTIFAQIGDDSKFQAKIDEVKKYYSDNGKEVSKISIDSKEIPLYHAEIKNDNTYIIGFFLQTDNFLFLIERYHSGSKNDDLADQLAEKIVATFDY</sequence>
<comment type="caution">
    <text evidence="2">The sequence shown here is derived from an EMBL/GenBank/DDBJ whole genome shotgun (WGS) entry which is preliminary data.</text>
</comment>
<accession>A0A1F5E5J8</accession>
<name>A0A1F5E5J8_9BACT</name>
<keyword evidence="1" id="KW-0812">Transmembrane</keyword>
<dbReference type="AlphaFoldDB" id="A0A1F5E5J8"/>
<reference evidence="2 3" key="1">
    <citation type="journal article" date="2016" name="Nat. Commun.">
        <title>Thousands of microbial genomes shed light on interconnected biogeochemical processes in an aquifer system.</title>
        <authorList>
            <person name="Anantharaman K."/>
            <person name="Brown C.T."/>
            <person name="Hug L.A."/>
            <person name="Sharon I."/>
            <person name="Castelle C.J."/>
            <person name="Probst A.J."/>
            <person name="Thomas B.C."/>
            <person name="Singh A."/>
            <person name="Wilkins M.J."/>
            <person name="Karaoz U."/>
            <person name="Brodie E.L."/>
            <person name="Williams K.H."/>
            <person name="Hubbard S.S."/>
            <person name="Banfield J.F."/>
        </authorList>
    </citation>
    <scope>NUCLEOTIDE SEQUENCE [LARGE SCALE GENOMIC DNA]</scope>
</reference>
<dbReference type="STRING" id="1797472.A2215_00700"/>
<organism evidence="2 3">
    <name type="scientific">Candidatus Berkelbacteria bacterium RIFOXYA2_FULL_43_10</name>
    <dbReference type="NCBI Taxonomy" id="1797472"/>
    <lineage>
        <taxon>Bacteria</taxon>
        <taxon>Candidatus Berkelbacteria</taxon>
    </lineage>
</organism>
<protein>
    <recommendedName>
        <fullName evidence="4">PsbP C-terminal domain-containing protein</fullName>
    </recommendedName>
</protein>
<evidence type="ECO:0000313" key="2">
    <source>
        <dbReference type="EMBL" id="OGD62534.1"/>
    </source>
</evidence>
<dbReference type="EMBL" id="MEZY01000048">
    <property type="protein sequence ID" value="OGD62534.1"/>
    <property type="molecule type" value="Genomic_DNA"/>
</dbReference>